<dbReference type="InterPro" id="IPR018378">
    <property type="entry name" value="C-type_lectin_CS"/>
</dbReference>
<dbReference type="SMART" id="SM00034">
    <property type="entry name" value="CLECT"/>
    <property type="match status" value="1"/>
</dbReference>
<sequence length="175" mass="19864">MSIRVLLIAFSTVLVVTADNVADRESFAFDGKSNVRPVFEAVYQDGWAILGKYEKVFKVIGDKKTWAEADEACKSQGAKLASIKNKEINDFIWDLAKSFPDGTGPESQIWIGGKKLWGSWMWIDGTEWDYLNWSPGEPNNAEGREDCLQILAHSRLNGKWNDYFCDRKLAFVCQK</sequence>
<accession>A0AAN8FYQ8</accession>
<evidence type="ECO:0000313" key="4">
    <source>
        <dbReference type="EMBL" id="KAK5973178.1"/>
    </source>
</evidence>
<dbReference type="Pfam" id="PF00059">
    <property type="entry name" value="Lectin_C"/>
    <property type="match status" value="1"/>
</dbReference>
<dbReference type="Gene3D" id="3.10.100.10">
    <property type="entry name" value="Mannose-Binding Protein A, subunit A"/>
    <property type="match status" value="1"/>
</dbReference>
<evidence type="ECO:0000256" key="2">
    <source>
        <dbReference type="SAM" id="SignalP"/>
    </source>
</evidence>
<reference evidence="4 5" key="1">
    <citation type="submission" date="2019-10" db="EMBL/GenBank/DDBJ databases">
        <title>Assembly and Annotation for the nematode Trichostrongylus colubriformis.</title>
        <authorList>
            <person name="Martin J."/>
        </authorList>
    </citation>
    <scope>NUCLEOTIDE SEQUENCE [LARGE SCALE GENOMIC DNA]</scope>
    <source>
        <strain evidence="4">G859</strain>
        <tissue evidence="4">Whole worm</tissue>
    </source>
</reference>
<keyword evidence="1" id="KW-1015">Disulfide bond</keyword>
<evidence type="ECO:0000313" key="5">
    <source>
        <dbReference type="Proteomes" id="UP001331761"/>
    </source>
</evidence>
<dbReference type="InterPro" id="IPR016186">
    <property type="entry name" value="C-type_lectin-like/link_sf"/>
</dbReference>
<gene>
    <name evidence="4" type="ORF">GCK32_009978</name>
</gene>
<dbReference type="Proteomes" id="UP001331761">
    <property type="component" value="Unassembled WGS sequence"/>
</dbReference>
<dbReference type="EMBL" id="WIXE01015803">
    <property type="protein sequence ID" value="KAK5973178.1"/>
    <property type="molecule type" value="Genomic_DNA"/>
</dbReference>
<name>A0AAN8FYQ8_TRICO</name>
<feature type="domain" description="C-type lectin" evidence="3">
    <location>
        <begin position="57"/>
        <end position="174"/>
    </location>
</feature>
<feature type="chain" id="PRO_5043010295" evidence="2">
    <location>
        <begin position="19"/>
        <end position="175"/>
    </location>
</feature>
<evidence type="ECO:0000259" key="3">
    <source>
        <dbReference type="PROSITE" id="PS50041"/>
    </source>
</evidence>
<dbReference type="PANTHER" id="PTHR22803">
    <property type="entry name" value="MANNOSE, PHOSPHOLIPASE, LECTIN RECEPTOR RELATED"/>
    <property type="match status" value="1"/>
</dbReference>
<dbReference type="AlphaFoldDB" id="A0AAN8FYQ8"/>
<protein>
    <submittedName>
        <fullName evidence="4">Lectin protein type II</fullName>
    </submittedName>
</protein>
<dbReference type="InterPro" id="IPR001304">
    <property type="entry name" value="C-type_lectin-like"/>
</dbReference>
<dbReference type="PROSITE" id="PS50041">
    <property type="entry name" value="C_TYPE_LECTIN_2"/>
    <property type="match status" value="1"/>
</dbReference>
<feature type="signal peptide" evidence="2">
    <location>
        <begin position="1"/>
        <end position="18"/>
    </location>
</feature>
<dbReference type="InterPro" id="IPR016187">
    <property type="entry name" value="CTDL_fold"/>
</dbReference>
<dbReference type="CDD" id="cd00037">
    <property type="entry name" value="CLECT"/>
    <property type="match status" value="1"/>
</dbReference>
<evidence type="ECO:0000256" key="1">
    <source>
        <dbReference type="ARBA" id="ARBA00023157"/>
    </source>
</evidence>
<keyword evidence="2" id="KW-0732">Signal</keyword>
<organism evidence="4 5">
    <name type="scientific">Trichostrongylus colubriformis</name>
    <name type="common">Black scour worm</name>
    <dbReference type="NCBI Taxonomy" id="6319"/>
    <lineage>
        <taxon>Eukaryota</taxon>
        <taxon>Metazoa</taxon>
        <taxon>Ecdysozoa</taxon>
        <taxon>Nematoda</taxon>
        <taxon>Chromadorea</taxon>
        <taxon>Rhabditida</taxon>
        <taxon>Rhabditina</taxon>
        <taxon>Rhabditomorpha</taxon>
        <taxon>Strongyloidea</taxon>
        <taxon>Trichostrongylidae</taxon>
        <taxon>Trichostrongylus</taxon>
    </lineage>
</organism>
<proteinExistence type="predicted"/>
<dbReference type="InterPro" id="IPR050111">
    <property type="entry name" value="C-type_lectin/snaclec_domain"/>
</dbReference>
<keyword evidence="5" id="KW-1185">Reference proteome</keyword>
<comment type="caution">
    <text evidence="4">The sequence shown here is derived from an EMBL/GenBank/DDBJ whole genome shotgun (WGS) entry which is preliminary data.</text>
</comment>
<dbReference type="SUPFAM" id="SSF56436">
    <property type="entry name" value="C-type lectin-like"/>
    <property type="match status" value="1"/>
</dbReference>
<dbReference type="PROSITE" id="PS00615">
    <property type="entry name" value="C_TYPE_LECTIN_1"/>
    <property type="match status" value="1"/>
</dbReference>